<comment type="caution">
    <text evidence="2">The sequence shown here is derived from an EMBL/GenBank/DDBJ whole genome shotgun (WGS) entry which is preliminary data.</text>
</comment>
<dbReference type="VEuPathDB" id="FungiDB:H257_11071"/>
<protein>
    <recommendedName>
        <fullName evidence="1">MgsA AAA+ ATPase C-terminal domain-containing protein</fullName>
    </recommendedName>
</protein>
<dbReference type="Pfam" id="PF12002">
    <property type="entry name" value="MgsA_C"/>
    <property type="match status" value="1"/>
</dbReference>
<evidence type="ECO:0000313" key="2">
    <source>
        <dbReference type="EMBL" id="RHZ10559.1"/>
    </source>
</evidence>
<proteinExistence type="predicted"/>
<dbReference type="GO" id="GO:0005634">
    <property type="term" value="C:nucleus"/>
    <property type="evidence" value="ECO:0007669"/>
    <property type="project" value="TreeGrafter"/>
</dbReference>
<dbReference type="GO" id="GO:0003677">
    <property type="term" value="F:DNA binding"/>
    <property type="evidence" value="ECO:0007669"/>
    <property type="project" value="InterPro"/>
</dbReference>
<accession>A0A3R7AWH5</accession>
<dbReference type="AlphaFoldDB" id="A0A3R7AWH5"/>
<dbReference type="SUPFAM" id="SSF48019">
    <property type="entry name" value="post-AAA+ oligomerization domain-like"/>
    <property type="match status" value="1"/>
</dbReference>
<feature type="domain" description="MgsA AAA+ ATPase C-terminal" evidence="1">
    <location>
        <begin position="12"/>
        <end position="77"/>
    </location>
</feature>
<dbReference type="InterPro" id="IPR021886">
    <property type="entry name" value="MgsA_C"/>
</dbReference>
<dbReference type="Proteomes" id="UP000286510">
    <property type="component" value="Unassembled WGS sequence"/>
</dbReference>
<gene>
    <name evidence="2" type="ORF">DYB26_004855</name>
</gene>
<organism evidence="2 3">
    <name type="scientific">Aphanomyces astaci</name>
    <name type="common">Crayfish plague agent</name>
    <dbReference type="NCBI Taxonomy" id="112090"/>
    <lineage>
        <taxon>Eukaryota</taxon>
        <taxon>Sar</taxon>
        <taxon>Stramenopiles</taxon>
        <taxon>Oomycota</taxon>
        <taxon>Saprolegniomycetes</taxon>
        <taxon>Saprolegniales</taxon>
        <taxon>Verrucalvaceae</taxon>
        <taxon>Aphanomyces</taxon>
    </lineage>
</organism>
<dbReference type="GO" id="GO:0017116">
    <property type="term" value="F:single-stranded DNA helicase activity"/>
    <property type="evidence" value="ECO:0007669"/>
    <property type="project" value="TreeGrafter"/>
</dbReference>
<evidence type="ECO:0000259" key="1">
    <source>
        <dbReference type="Pfam" id="PF12002"/>
    </source>
</evidence>
<dbReference type="EMBL" id="QUTF01015082">
    <property type="protein sequence ID" value="RHZ10559.1"/>
    <property type="molecule type" value="Genomic_DNA"/>
</dbReference>
<reference evidence="2 3" key="1">
    <citation type="submission" date="2018-08" db="EMBL/GenBank/DDBJ databases">
        <title>Aphanomyces genome sequencing and annotation.</title>
        <authorList>
            <person name="Minardi D."/>
            <person name="Oidtmann B."/>
            <person name="Van Der Giezen M."/>
            <person name="Studholme D.J."/>
        </authorList>
    </citation>
    <scope>NUCLEOTIDE SEQUENCE [LARGE SCALE GENOMIC DNA]</scope>
    <source>
        <strain evidence="2 3">FDL457</strain>
    </source>
</reference>
<dbReference type="PANTHER" id="PTHR13779:SF7">
    <property type="entry name" value="ATPASE WRNIP1"/>
    <property type="match status" value="1"/>
</dbReference>
<dbReference type="GO" id="GO:0000731">
    <property type="term" value="P:DNA synthesis involved in DNA repair"/>
    <property type="evidence" value="ECO:0007669"/>
    <property type="project" value="TreeGrafter"/>
</dbReference>
<dbReference type="PANTHER" id="PTHR13779">
    <property type="entry name" value="WERNER HELICASE-INTERACTING PROTEIN 1 FAMILY MEMBER"/>
    <property type="match status" value="1"/>
</dbReference>
<dbReference type="Gene3D" id="1.10.3710.10">
    <property type="entry name" value="DNA polymerase III clamp loader subunits, C-terminal domain"/>
    <property type="match status" value="1"/>
</dbReference>
<evidence type="ECO:0000313" key="3">
    <source>
        <dbReference type="Proteomes" id="UP000286510"/>
    </source>
</evidence>
<dbReference type="InterPro" id="IPR008921">
    <property type="entry name" value="DNA_pol3_clamp-load_cplx_C"/>
</dbReference>
<sequence>MEGLIILFWPEGMPECDVILAHCVAYLARAPKSVEVYKAYKRVKQTIDQGNDPDVPLHLRNAPTKLMESLNYGKAFTDESSTLSFEFEGTLFHRDDQYRKSSMYLAPMASMLAPSNPPNSPLATPDIGDGEAADLTGPELDTLKRCVVAVLKQADSRGKSIVDLVAALHSDKGAVPTTAPPSSSSAFYSYAAVDRAVQAMVASGDMEAFQDERLVTVTVPIKISSYASAYYVAGENNHETRTWKERHTGPHLLYRRKIQYKQPLKMAKPWKQKGFTGWIKTTTTPS</sequence>
<dbReference type="InterPro" id="IPR051314">
    <property type="entry name" value="AAA_ATPase_RarA/MGS1/WRNIP1"/>
</dbReference>
<dbReference type="GO" id="GO:0006261">
    <property type="term" value="P:DNA-templated DNA replication"/>
    <property type="evidence" value="ECO:0007669"/>
    <property type="project" value="TreeGrafter"/>
</dbReference>
<dbReference type="GO" id="GO:0008047">
    <property type="term" value="F:enzyme activator activity"/>
    <property type="evidence" value="ECO:0007669"/>
    <property type="project" value="TreeGrafter"/>
</dbReference>
<name>A0A3R7AWH5_APHAT</name>